<name>A0ABT5F3D1_9BACT</name>
<protein>
    <recommendedName>
        <fullName evidence="4">Phage holin family protein</fullName>
    </recommendedName>
</protein>
<keyword evidence="3" id="KW-1185">Reference proteome</keyword>
<dbReference type="EMBL" id="JAQNDO010000001">
    <property type="protein sequence ID" value="MDC0748609.1"/>
    <property type="molecule type" value="Genomic_DNA"/>
</dbReference>
<sequence length="125" mass="13094">MASMALLPGCNPQELERLVEALVLLALVLLVVHALVWGAIVLVIVKNLVHLGRGKPSLGWGATSMAIGALTGLPRLFSIVEHFHVGALGALLLSGALCFLGYKNIAGARDLARWRAIGGDPPKDA</sequence>
<feature type="transmembrane region" description="Helical" evidence="1">
    <location>
        <begin position="21"/>
        <end position="45"/>
    </location>
</feature>
<comment type="caution">
    <text evidence="2">The sequence shown here is derived from an EMBL/GenBank/DDBJ whole genome shotgun (WGS) entry which is preliminary data.</text>
</comment>
<keyword evidence="1" id="KW-0812">Transmembrane</keyword>
<reference evidence="2 3" key="1">
    <citation type="submission" date="2022-11" db="EMBL/GenBank/DDBJ databases">
        <title>Minimal conservation of predation-associated metabolite biosynthetic gene clusters underscores biosynthetic potential of Myxococcota including descriptions for ten novel species: Archangium lansinium sp. nov., Myxococcus landrumus sp. nov., Nannocystis bai.</title>
        <authorList>
            <person name="Ahearne A."/>
            <person name="Stevens C."/>
            <person name="Dowd S."/>
        </authorList>
    </citation>
    <scope>NUCLEOTIDE SEQUENCE [LARGE SCALE GENOMIC DNA]</scope>
    <source>
        <strain evidence="2 3">RJM3</strain>
    </source>
</reference>
<dbReference type="Proteomes" id="UP001221411">
    <property type="component" value="Unassembled WGS sequence"/>
</dbReference>
<keyword evidence="1" id="KW-1133">Transmembrane helix</keyword>
<evidence type="ECO:0008006" key="4">
    <source>
        <dbReference type="Google" id="ProtNLM"/>
    </source>
</evidence>
<evidence type="ECO:0000313" key="3">
    <source>
        <dbReference type="Proteomes" id="UP001221411"/>
    </source>
</evidence>
<keyword evidence="1" id="KW-0472">Membrane</keyword>
<feature type="transmembrane region" description="Helical" evidence="1">
    <location>
        <begin position="57"/>
        <end position="77"/>
    </location>
</feature>
<organism evidence="2 3">
    <name type="scientific">Polyangium mundeleinium</name>
    <dbReference type="NCBI Taxonomy" id="2995306"/>
    <lineage>
        <taxon>Bacteria</taxon>
        <taxon>Pseudomonadati</taxon>
        <taxon>Myxococcota</taxon>
        <taxon>Polyangia</taxon>
        <taxon>Polyangiales</taxon>
        <taxon>Polyangiaceae</taxon>
        <taxon>Polyangium</taxon>
    </lineage>
</organism>
<feature type="transmembrane region" description="Helical" evidence="1">
    <location>
        <begin position="83"/>
        <end position="102"/>
    </location>
</feature>
<dbReference type="RefSeq" id="WP_271927608.1">
    <property type="nucleotide sequence ID" value="NZ_JAQNDO010000001.1"/>
</dbReference>
<gene>
    <name evidence="2" type="ORF">POL67_45195</name>
</gene>
<evidence type="ECO:0000313" key="2">
    <source>
        <dbReference type="EMBL" id="MDC0748609.1"/>
    </source>
</evidence>
<proteinExistence type="predicted"/>
<accession>A0ABT5F3D1</accession>
<evidence type="ECO:0000256" key="1">
    <source>
        <dbReference type="SAM" id="Phobius"/>
    </source>
</evidence>